<gene>
    <name evidence="7 9" type="primary">lpxD</name>
    <name evidence="9" type="ORF">HQ393_06200</name>
</gene>
<dbReference type="GO" id="GO:0103118">
    <property type="term" value="F:UDP-3-O-[(3R)-3-hydroxyacyl]-glucosamine N-acyltransferase activity"/>
    <property type="evidence" value="ECO:0007669"/>
    <property type="project" value="UniProtKB-EC"/>
</dbReference>
<dbReference type="Gene3D" id="1.20.5.170">
    <property type="match status" value="1"/>
</dbReference>
<comment type="similarity">
    <text evidence="7">Belongs to the transferase hexapeptide repeat family. LpxD subfamily.</text>
</comment>
<keyword evidence="4 7" id="KW-0677">Repeat</keyword>
<sequence>MNEFSSVLLSELANQFALTLIGEDIVVSGVSSLQNATRDKISFFSNAKLLPDLLSSDVGAVLVKNAEGLPPAKTYLVCSDPALYFAKIAQFFHPLPVSAKSIHPTAVIAPTAKIAQGVEIAAHVVVEDGVVIADGVQLKAGAFVGKNTTVGENTIVMPRVVIYENTVIGKKCLIHSGAVIGSDGFGNAWAGDHWERIPQIGRVVIGDDVEIGANTTIDRGALDDTVIDSGVRLDNLIQIAHNVKIGSNTAIAACTGIAGSTEVGKNCLIGGGVLIAGHIKIADRITILAGSGVPNHLDDSGVYASGVPVVPHSKWLRNMVQFRKLDELAKKIKILEKNLSNKQLEKGEDCDAN</sequence>
<dbReference type="RefSeq" id="WP_179357963.1">
    <property type="nucleotide sequence ID" value="NZ_CP058627.1"/>
</dbReference>
<dbReference type="PANTHER" id="PTHR43378">
    <property type="entry name" value="UDP-3-O-ACYLGLUCOSAMINE N-ACYLTRANSFERASE"/>
    <property type="match status" value="1"/>
</dbReference>
<feature type="active site" description="Proton acceptor" evidence="7">
    <location>
        <position position="241"/>
    </location>
</feature>
<dbReference type="EMBL" id="CP058627">
    <property type="protein sequence ID" value="QLG87883.1"/>
    <property type="molecule type" value="Genomic_DNA"/>
</dbReference>
<dbReference type="Gene3D" id="3.40.1390.10">
    <property type="entry name" value="MurE/MurF, N-terminal domain"/>
    <property type="match status" value="1"/>
</dbReference>
<keyword evidence="6 7" id="KW-0012">Acyltransferase</keyword>
<dbReference type="KEGG" id="chiz:HQ393_06200"/>
<dbReference type="AlphaFoldDB" id="A0A7H9BGN4"/>
<protein>
    <recommendedName>
        <fullName evidence="7">UDP-3-O-acylglucosamine N-acyltransferase</fullName>
        <ecNumber evidence="7">2.3.1.191</ecNumber>
    </recommendedName>
</protein>
<evidence type="ECO:0000256" key="1">
    <source>
        <dbReference type="ARBA" id="ARBA00022516"/>
    </source>
</evidence>
<dbReference type="Pfam" id="PF00132">
    <property type="entry name" value="Hexapep"/>
    <property type="match status" value="1"/>
</dbReference>
<name>A0A7H9BGN4_9NEIS</name>
<keyword evidence="2 7" id="KW-0441">Lipid A biosynthesis</keyword>
<evidence type="ECO:0000259" key="8">
    <source>
        <dbReference type="Pfam" id="PF04613"/>
    </source>
</evidence>
<comment type="pathway">
    <text evidence="7">Bacterial outer membrane biogenesis; LPS lipid A biosynthesis.</text>
</comment>
<dbReference type="Proteomes" id="UP000509597">
    <property type="component" value="Chromosome"/>
</dbReference>
<comment type="catalytic activity">
    <reaction evidence="7">
        <text>a UDP-3-O-[(3R)-3-hydroxyacyl]-alpha-D-glucosamine + a (3R)-hydroxyacyl-[ACP] = a UDP-2-N,3-O-bis[(3R)-3-hydroxyacyl]-alpha-D-glucosamine + holo-[ACP] + H(+)</text>
        <dbReference type="Rhea" id="RHEA:53836"/>
        <dbReference type="Rhea" id="RHEA-COMP:9685"/>
        <dbReference type="Rhea" id="RHEA-COMP:9945"/>
        <dbReference type="ChEBI" id="CHEBI:15378"/>
        <dbReference type="ChEBI" id="CHEBI:64479"/>
        <dbReference type="ChEBI" id="CHEBI:78827"/>
        <dbReference type="ChEBI" id="CHEBI:137740"/>
        <dbReference type="ChEBI" id="CHEBI:137748"/>
        <dbReference type="EC" id="2.3.1.191"/>
    </reaction>
</comment>
<dbReference type="InterPro" id="IPR001451">
    <property type="entry name" value="Hexapep"/>
</dbReference>
<dbReference type="Gene3D" id="2.160.10.10">
    <property type="entry name" value="Hexapeptide repeat proteins"/>
    <property type="match status" value="1"/>
</dbReference>
<dbReference type="GO" id="GO:0016410">
    <property type="term" value="F:N-acyltransferase activity"/>
    <property type="evidence" value="ECO:0007669"/>
    <property type="project" value="InterPro"/>
</dbReference>
<dbReference type="PROSITE" id="PS00101">
    <property type="entry name" value="HEXAPEP_TRANSFERASES"/>
    <property type="match status" value="1"/>
</dbReference>
<proteinExistence type="inferred from homology"/>
<keyword evidence="5 7" id="KW-0443">Lipid metabolism</keyword>
<evidence type="ECO:0000256" key="5">
    <source>
        <dbReference type="ARBA" id="ARBA00023098"/>
    </source>
</evidence>
<dbReference type="GO" id="GO:0016020">
    <property type="term" value="C:membrane"/>
    <property type="evidence" value="ECO:0007669"/>
    <property type="project" value="GOC"/>
</dbReference>
<evidence type="ECO:0000256" key="4">
    <source>
        <dbReference type="ARBA" id="ARBA00022737"/>
    </source>
</evidence>
<reference evidence="9 10" key="1">
    <citation type="submission" date="2020-07" db="EMBL/GenBank/DDBJ databases">
        <title>Complete genome sequence of Chitinibacter sp. 2T18.</title>
        <authorList>
            <person name="Bae J.-W."/>
            <person name="Choi J.-W."/>
        </authorList>
    </citation>
    <scope>NUCLEOTIDE SEQUENCE [LARGE SCALE GENOMIC DNA]</scope>
    <source>
        <strain evidence="9 10">2T18</strain>
    </source>
</reference>
<dbReference type="Pfam" id="PF04613">
    <property type="entry name" value="LpxD"/>
    <property type="match status" value="1"/>
</dbReference>
<evidence type="ECO:0000313" key="10">
    <source>
        <dbReference type="Proteomes" id="UP000509597"/>
    </source>
</evidence>
<dbReference type="NCBIfam" id="TIGR01853">
    <property type="entry name" value="lipid_A_lpxD"/>
    <property type="match status" value="1"/>
</dbReference>
<feature type="domain" description="UDP-3-O-[3-hydroxymyristoyl] glucosamine N-acyltransferase non-repeat region" evidence="8">
    <location>
        <begin position="24"/>
        <end position="91"/>
    </location>
</feature>
<evidence type="ECO:0000256" key="7">
    <source>
        <dbReference type="HAMAP-Rule" id="MF_00523"/>
    </source>
</evidence>
<accession>A0A7H9BGN4</accession>
<keyword evidence="10" id="KW-1185">Reference proteome</keyword>
<dbReference type="InterPro" id="IPR018357">
    <property type="entry name" value="Hexapep_transf_CS"/>
</dbReference>
<dbReference type="SUPFAM" id="SSF51161">
    <property type="entry name" value="Trimeric LpxA-like enzymes"/>
    <property type="match status" value="1"/>
</dbReference>
<dbReference type="InterPro" id="IPR011004">
    <property type="entry name" value="Trimer_LpxA-like_sf"/>
</dbReference>
<dbReference type="UniPathway" id="UPA00973"/>
<keyword evidence="1 7" id="KW-0444">Lipid biosynthesis</keyword>
<dbReference type="GO" id="GO:0009245">
    <property type="term" value="P:lipid A biosynthetic process"/>
    <property type="evidence" value="ECO:0007669"/>
    <property type="project" value="UniProtKB-UniRule"/>
</dbReference>
<dbReference type="CDD" id="cd03352">
    <property type="entry name" value="LbH_LpxD"/>
    <property type="match status" value="1"/>
</dbReference>
<evidence type="ECO:0000313" key="9">
    <source>
        <dbReference type="EMBL" id="QLG87883.1"/>
    </source>
</evidence>
<evidence type="ECO:0000256" key="2">
    <source>
        <dbReference type="ARBA" id="ARBA00022556"/>
    </source>
</evidence>
<dbReference type="NCBIfam" id="NF002060">
    <property type="entry name" value="PRK00892.1"/>
    <property type="match status" value="1"/>
</dbReference>
<dbReference type="InterPro" id="IPR007691">
    <property type="entry name" value="LpxD"/>
</dbReference>
<dbReference type="InterPro" id="IPR020573">
    <property type="entry name" value="UDP_GlcNAc_AcTrfase_non-rep"/>
</dbReference>
<comment type="subunit">
    <text evidence="7">Homotrimer.</text>
</comment>
<organism evidence="9 10">
    <name type="scientific">Chitinibacter bivalviorum</name>
    <dbReference type="NCBI Taxonomy" id="2739434"/>
    <lineage>
        <taxon>Bacteria</taxon>
        <taxon>Pseudomonadati</taxon>
        <taxon>Pseudomonadota</taxon>
        <taxon>Betaproteobacteria</taxon>
        <taxon>Neisseriales</taxon>
        <taxon>Chitinibacteraceae</taxon>
        <taxon>Chitinibacter</taxon>
    </lineage>
</organism>
<keyword evidence="3 7" id="KW-0808">Transferase</keyword>
<dbReference type="HAMAP" id="MF_00523">
    <property type="entry name" value="LpxD"/>
    <property type="match status" value="1"/>
</dbReference>
<dbReference type="EC" id="2.3.1.191" evidence="7"/>
<comment type="function">
    <text evidence="7">Catalyzes the N-acylation of UDP-3-O-acylglucosamine using 3-hydroxyacyl-ACP as the acyl donor. Is involved in the biosynthesis of lipid A, a phosphorylated glycolipid that anchors the lipopolysaccharide to the outer membrane of the cell.</text>
</comment>
<dbReference type="PANTHER" id="PTHR43378:SF2">
    <property type="entry name" value="UDP-3-O-ACYLGLUCOSAMINE N-ACYLTRANSFERASE 1, MITOCHONDRIAL-RELATED"/>
    <property type="match status" value="1"/>
</dbReference>
<evidence type="ECO:0000256" key="3">
    <source>
        <dbReference type="ARBA" id="ARBA00022679"/>
    </source>
</evidence>
<evidence type="ECO:0000256" key="6">
    <source>
        <dbReference type="ARBA" id="ARBA00023315"/>
    </source>
</evidence>